<feature type="binding site" evidence="6">
    <location>
        <position position="87"/>
    </location>
    <ligand>
        <name>[4Fe-4S] cluster</name>
        <dbReference type="ChEBI" id="CHEBI:49883"/>
        <note>4Fe-4S-S-AdoMet</note>
    </ligand>
</feature>
<keyword evidence="5 6" id="KW-0411">Iron-sulfur</keyword>
<dbReference type="PIRSF" id="PIRSF004869">
    <property type="entry name" value="PflX_prd"/>
    <property type="match status" value="1"/>
</dbReference>
<keyword evidence="9" id="KW-1185">Reference proteome</keyword>
<organism evidence="8 9">
    <name type="scientific">Deferribacter autotrophicus</name>
    <dbReference type="NCBI Taxonomy" id="500465"/>
    <lineage>
        <taxon>Bacteria</taxon>
        <taxon>Pseudomonadati</taxon>
        <taxon>Deferribacterota</taxon>
        <taxon>Deferribacteres</taxon>
        <taxon>Deferribacterales</taxon>
        <taxon>Deferribacteraceae</taxon>
        <taxon>Deferribacter</taxon>
    </lineage>
</organism>
<dbReference type="Pfam" id="PF04055">
    <property type="entry name" value="Radical_SAM"/>
    <property type="match status" value="1"/>
</dbReference>
<dbReference type="EMBL" id="VFJB01000010">
    <property type="protein sequence ID" value="KAA0256878.1"/>
    <property type="molecule type" value="Genomic_DNA"/>
</dbReference>
<dbReference type="InterPro" id="IPR007197">
    <property type="entry name" value="rSAM"/>
</dbReference>
<dbReference type="GO" id="GO:0003824">
    <property type="term" value="F:catalytic activity"/>
    <property type="evidence" value="ECO:0007669"/>
    <property type="project" value="InterPro"/>
</dbReference>
<dbReference type="InterPro" id="IPR034457">
    <property type="entry name" value="Organic_radical-activating"/>
</dbReference>
<comment type="caution">
    <text evidence="8">The sequence shown here is derived from an EMBL/GenBank/DDBJ whole genome shotgun (WGS) entry which is preliminary data.</text>
</comment>
<evidence type="ECO:0000256" key="1">
    <source>
        <dbReference type="ARBA" id="ARBA00022485"/>
    </source>
</evidence>
<evidence type="ECO:0000313" key="9">
    <source>
        <dbReference type="Proteomes" id="UP000322876"/>
    </source>
</evidence>
<evidence type="ECO:0000313" key="8">
    <source>
        <dbReference type="EMBL" id="KAA0256878.1"/>
    </source>
</evidence>
<accession>A0A5A8F4Y4</accession>
<dbReference type="RefSeq" id="WP_149267457.1">
    <property type="nucleotide sequence ID" value="NZ_VFJB01000010.1"/>
</dbReference>
<dbReference type="Gene3D" id="3.20.20.70">
    <property type="entry name" value="Aldolase class I"/>
    <property type="match status" value="1"/>
</dbReference>
<feature type="binding site" evidence="6">
    <location>
        <position position="83"/>
    </location>
    <ligand>
        <name>[4Fe-4S] cluster</name>
        <dbReference type="ChEBI" id="CHEBI:49883"/>
        <note>4Fe-4S-S-AdoMet</note>
    </ligand>
</feature>
<evidence type="ECO:0000256" key="3">
    <source>
        <dbReference type="ARBA" id="ARBA00022723"/>
    </source>
</evidence>
<dbReference type="GO" id="GO:0046872">
    <property type="term" value="F:metal ion binding"/>
    <property type="evidence" value="ECO:0007669"/>
    <property type="project" value="UniProtKB-KW"/>
</dbReference>
<dbReference type="Proteomes" id="UP000322876">
    <property type="component" value="Unassembled WGS sequence"/>
</dbReference>
<proteinExistence type="predicted"/>
<dbReference type="InterPro" id="IPR058240">
    <property type="entry name" value="rSAM_sf"/>
</dbReference>
<comment type="cofactor">
    <cofactor evidence="6">
        <name>[4Fe-4S] cluster</name>
        <dbReference type="ChEBI" id="CHEBI:49883"/>
    </cofactor>
    <text evidence="6">Binds 1 [4Fe-4S] cluster. The cluster is coordinated with 3 cysteines and an exchangeable S-adenosyl-L-methionine.</text>
</comment>
<protein>
    <submittedName>
        <fullName evidence="8">AmmeMemoRadiSam system radical SAM enzyme</fullName>
    </submittedName>
</protein>
<reference evidence="8 9" key="1">
    <citation type="submission" date="2019-06" db="EMBL/GenBank/DDBJ databases">
        <title>Genomic insights into carbon and energy metabolism of Deferribacter autotrophicus revealed new metabolic traits in the phylum Deferribacteres.</title>
        <authorList>
            <person name="Slobodkin A.I."/>
            <person name="Slobodkina G.B."/>
            <person name="Allioux M."/>
            <person name="Alain K."/>
            <person name="Jebbar M."/>
            <person name="Shadrin V."/>
            <person name="Kublanov I.V."/>
            <person name="Toshchakov S.V."/>
            <person name="Bonch-Osmolovskaya E.A."/>
        </authorList>
    </citation>
    <scope>NUCLEOTIDE SEQUENCE [LARGE SCALE GENOMIC DNA]</scope>
    <source>
        <strain evidence="8 9">SL50</strain>
    </source>
</reference>
<dbReference type="PROSITE" id="PS51918">
    <property type="entry name" value="RADICAL_SAM"/>
    <property type="match status" value="1"/>
</dbReference>
<feature type="domain" description="Radical SAM core" evidence="7">
    <location>
        <begin position="68"/>
        <end position="289"/>
    </location>
</feature>
<dbReference type="PANTHER" id="PTHR30352">
    <property type="entry name" value="PYRUVATE FORMATE-LYASE-ACTIVATING ENZYME"/>
    <property type="match status" value="1"/>
</dbReference>
<keyword evidence="2 6" id="KW-0949">S-adenosyl-L-methionine</keyword>
<dbReference type="NCBIfam" id="TIGR04337">
    <property type="entry name" value="AmmeMemoSam_rS"/>
    <property type="match status" value="1"/>
</dbReference>
<feature type="binding site" evidence="6">
    <location>
        <position position="90"/>
    </location>
    <ligand>
        <name>[4Fe-4S] cluster</name>
        <dbReference type="ChEBI" id="CHEBI:49883"/>
        <note>4Fe-4S-S-AdoMet</note>
    </ligand>
</feature>
<evidence type="ECO:0000256" key="4">
    <source>
        <dbReference type="ARBA" id="ARBA00023004"/>
    </source>
</evidence>
<dbReference type="AlphaFoldDB" id="A0A5A8F4Y4"/>
<dbReference type="InterPro" id="IPR016431">
    <property type="entry name" value="Pyrv-formate_lyase-activ_prd"/>
</dbReference>
<keyword evidence="1" id="KW-0004">4Fe-4S</keyword>
<dbReference type="SUPFAM" id="SSF102114">
    <property type="entry name" value="Radical SAM enzymes"/>
    <property type="match status" value="1"/>
</dbReference>
<evidence type="ECO:0000256" key="6">
    <source>
        <dbReference type="PIRSR" id="PIRSR004869-50"/>
    </source>
</evidence>
<evidence type="ECO:0000259" key="7">
    <source>
        <dbReference type="PROSITE" id="PS51918"/>
    </source>
</evidence>
<dbReference type="InterPro" id="IPR013785">
    <property type="entry name" value="Aldolase_TIM"/>
</dbReference>
<dbReference type="SFLD" id="SFLDG01101">
    <property type="entry name" value="Uncharacterised_Radical_SAM_Su"/>
    <property type="match status" value="1"/>
</dbReference>
<keyword evidence="3 6" id="KW-0479">Metal-binding</keyword>
<dbReference type="SFLD" id="SFLDS00029">
    <property type="entry name" value="Radical_SAM"/>
    <property type="match status" value="1"/>
</dbReference>
<dbReference type="PANTHER" id="PTHR30352:SF5">
    <property type="entry name" value="PYRUVATE FORMATE-LYASE 1-ACTIVATING ENZYME"/>
    <property type="match status" value="1"/>
</dbReference>
<sequence>MNVEAKYYDKLSDDKVQCKLCPHNCVIKDGKTGLCLIRKNENGTLYQTSYNEVSSLALDPIEKKPLYHFYPSSNILSIGTNGCNLKCPFCQNWQIVTTITHREKINPDILKEIATMNHSIGIAYTYNEPFIWYEFILDCAKVFKNAGLKNVFVTNGQINREPLMELAPYIDAANIDLKGFTNDFYKWINGDLTTTLNTIEYLFKNGSHIELTNLVVTNKNDNSDTFDDMCRWIASISSDIPLHISRYFPNYKLNEPPTPLETLKNFYEIAKKYLKYVYIGNVQIEDATDTLCPKCNHLLVKRDFYLTKCHIKEPVCPECSEKLYFVL</sequence>
<keyword evidence="4 6" id="KW-0408">Iron</keyword>
<dbReference type="InterPro" id="IPR027596">
    <property type="entry name" value="AmmeMemoSam_rS"/>
</dbReference>
<dbReference type="OrthoDB" id="9778883at2"/>
<name>A0A5A8F4Y4_9BACT</name>
<gene>
    <name evidence="8" type="primary">amrS</name>
    <name evidence="8" type="ORF">FHQ18_12190</name>
</gene>
<evidence type="ECO:0000256" key="2">
    <source>
        <dbReference type="ARBA" id="ARBA00022691"/>
    </source>
</evidence>
<dbReference type="CDD" id="cd01335">
    <property type="entry name" value="Radical_SAM"/>
    <property type="match status" value="1"/>
</dbReference>
<dbReference type="GO" id="GO:0051539">
    <property type="term" value="F:4 iron, 4 sulfur cluster binding"/>
    <property type="evidence" value="ECO:0007669"/>
    <property type="project" value="UniProtKB-KW"/>
</dbReference>
<evidence type="ECO:0000256" key="5">
    <source>
        <dbReference type="ARBA" id="ARBA00023014"/>
    </source>
</evidence>